<reference evidence="2" key="1">
    <citation type="submission" date="2022-02" db="EMBL/GenBank/DDBJ databases">
        <title>Atlantic sturgeon de novo genome assembly.</title>
        <authorList>
            <person name="Stock M."/>
            <person name="Klopp C."/>
            <person name="Guiguen Y."/>
            <person name="Cabau C."/>
            <person name="Parinello H."/>
            <person name="Santidrian Yebra-Pimentel E."/>
            <person name="Kuhl H."/>
            <person name="Dirks R.P."/>
            <person name="Guessner J."/>
            <person name="Wuertz S."/>
            <person name="Du K."/>
            <person name="Schartl M."/>
        </authorList>
    </citation>
    <scope>NUCLEOTIDE SEQUENCE</scope>
    <source>
        <strain evidence="2">STURGEONOMICS-FGT-2020</strain>
        <tissue evidence="2">Whole blood</tissue>
    </source>
</reference>
<keyword evidence="3" id="KW-1185">Reference proteome</keyword>
<protein>
    <submittedName>
        <fullName evidence="2">Uncharacterized protein</fullName>
    </submittedName>
</protein>
<organism evidence="2 3">
    <name type="scientific">Acipenser oxyrinchus oxyrinchus</name>
    <dbReference type="NCBI Taxonomy" id="40147"/>
    <lineage>
        <taxon>Eukaryota</taxon>
        <taxon>Metazoa</taxon>
        <taxon>Chordata</taxon>
        <taxon>Craniata</taxon>
        <taxon>Vertebrata</taxon>
        <taxon>Euteleostomi</taxon>
        <taxon>Actinopterygii</taxon>
        <taxon>Chondrostei</taxon>
        <taxon>Acipenseriformes</taxon>
        <taxon>Acipenseridae</taxon>
        <taxon>Acipenser</taxon>
    </lineage>
</organism>
<evidence type="ECO:0000313" key="3">
    <source>
        <dbReference type="Proteomes" id="UP001230051"/>
    </source>
</evidence>
<evidence type="ECO:0000256" key="1">
    <source>
        <dbReference type="SAM" id="MobiDB-lite"/>
    </source>
</evidence>
<feature type="compositionally biased region" description="Basic and acidic residues" evidence="1">
    <location>
        <begin position="252"/>
        <end position="261"/>
    </location>
</feature>
<gene>
    <name evidence="2" type="ORF">AOXY_G4534</name>
</gene>
<dbReference type="AlphaFoldDB" id="A0AAD8GD11"/>
<evidence type="ECO:0000313" key="2">
    <source>
        <dbReference type="EMBL" id="KAK1172055.1"/>
    </source>
</evidence>
<sequence>MDEEALYPTYRNDVGNCSDWINNRRNPVYHKHTEEGVGYSFQVNNGARDVVEDATKPVANKGQFGYQEPSVPKMIIRKTNEEEIKLLDYQPCNKAVGGAARQDSEGYIVTRRPGCNEFAVSTEHLREIVYRKARQIVDVNQLSPLPGQKHEMGIDDKWAVEDIRKQDWQHFMPQKLEVRFTDYHPWGKPGGGARALDRNGKLLHPAGSLNSSSNKEYNIWGPITKTGQKEREARNAIPKEKQTITSDANEQCLKKQQERRPSPDYYADLAQQAQYRKQQIEENKMRALAAERMHNDTMQFCTWSRPGHSVPTSQRKRSLTSADILPQEQFRRPGFSGVPFVVYGR</sequence>
<comment type="caution">
    <text evidence="2">The sequence shown here is derived from an EMBL/GenBank/DDBJ whole genome shotgun (WGS) entry which is preliminary data.</text>
</comment>
<feature type="region of interest" description="Disordered" evidence="1">
    <location>
        <begin position="240"/>
        <end position="261"/>
    </location>
</feature>
<proteinExistence type="predicted"/>
<accession>A0AAD8GD11</accession>
<dbReference type="EMBL" id="JAGXEW010000004">
    <property type="protein sequence ID" value="KAK1172055.1"/>
    <property type="molecule type" value="Genomic_DNA"/>
</dbReference>
<dbReference type="Proteomes" id="UP001230051">
    <property type="component" value="Unassembled WGS sequence"/>
</dbReference>
<name>A0AAD8GD11_ACIOX</name>